<dbReference type="Proteomes" id="UP000676169">
    <property type="component" value="Chromosome"/>
</dbReference>
<gene>
    <name evidence="3" type="ORF">KBB96_02380</name>
</gene>
<accession>A0A975PF82</accession>
<evidence type="ECO:0000256" key="2">
    <source>
        <dbReference type="SAM" id="Phobius"/>
    </source>
</evidence>
<dbReference type="RefSeq" id="WP_211631884.1">
    <property type="nucleotide sequence ID" value="NZ_CP073100.1"/>
</dbReference>
<sequence length="73" mass="8147">MSNELLDPPKKSPWPWIAGAVALVAIGGGAFVLAPKGGDKPKPRKVDTISIVLPPRRHSLRRRRRSSRRSRRK</sequence>
<keyword evidence="4" id="KW-1185">Reference proteome</keyword>
<keyword evidence="2" id="KW-0472">Membrane</keyword>
<feature type="region of interest" description="Disordered" evidence="1">
    <location>
        <begin position="34"/>
        <end position="73"/>
    </location>
</feature>
<evidence type="ECO:0000313" key="4">
    <source>
        <dbReference type="Proteomes" id="UP000676169"/>
    </source>
</evidence>
<dbReference type="AlphaFoldDB" id="A0A975PF82"/>
<evidence type="ECO:0000313" key="3">
    <source>
        <dbReference type="EMBL" id="QUE51745.1"/>
    </source>
</evidence>
<feature type="transmembrane region" description="Helical" evidence="2">
    <location>
        <begin position="14"/>
        <end position="34"/>
    </location>
</feature>
<feature type="compositionally biased region" description="Basic residues" evidence="1">
    <location>
        <begin position="55"/>
        <end position="73"/>
    </location>
</feature>
<keyword evidence="2" id="KW-1133">Transmembrane helix</keyword>
<evidence type="ECO:0000256" key="1">
    <source>
        <dbReference type="SAM" id="MobiDB-lite"/>
    </source>
</evidence>
<dbReference type="EMBL" id="CP073100">
    <property type="protein sequence ID" value="QUE51745.1"/>
    <property type="molecule type" value="Genomic_DNA"/>
</dbReference>
<organism evidence="3 4">
    <name type="scientific">Luteolibacter ambystomatis</name>
    <dbReference type="NCBI Taxonomy" id="2824561"/>
    <lineage>
        <taxon>Bacteria</taxon>
        <taxon>Pseudomonadati</taxon>
        <taxon>Verrucomicrobiota</taxon>
        <taxon>Verrucomicrobiia</taxon>
        <taxon>Verrucomicrobiales</taxon>
        <taxon>Verrucomicrobiaceae</taxon>
        <taxon>Luteolibacter</taxon>
    </lineage>
</organism>
<feature type="compositionally biased region" description="Basic and acidic residues" evidence="1">
    <location>
        <begin position="37"/>
        <end position="47"/>
    </location>
</feature>
<reference evidence="3" key="1">
    <citation type="submission" date="2021-04" db="EMBL/GenBank/DDBJ databases">
        <title>Luteolibacter sp. 32A isolated from the skin of an Anderson's salamander (Ambystoma andersonii).</title>
        <authorList>
            <person name="Spergser J."/>
            <person name="Busse H.-J."/>
        </authorList>
    </citation>
    <scope>NUCLEOTIDE SEQUENCE</scope>
    <source>
        <strain evidence="3">32A</strain>
    </source>
</reference>
<protein>
    <submittedName>
        <fullName evidence="3">Uncharacterized protein</fullName>
    </submittedName>
</protein>
<dbReference type="KEGG" id="lamb:KBB96_02380"/>
<name>A0A975PF82_9BACT</name>
<proteinExistence type="predicted"/>
<keyword evidence="2" id="KW-0812">Transmembrane</keyword>